<keyword evidence="17" id="KW-1185">Reference proteome</keyword>
<comment type="similarity">
    <text evidence="4 12">Belongs to the glycosyl hydrolase 13 family.</text>
</comment>
<keyword evidence="9" id="KW-0868">Chloride</keyword>
<dbReference type="GO" id="GO:0043169">
    <property type="term" value="F:cation binding"/>
    <property type="evidence" value="ECO:0007669"/>
    <property type="project" value="InterPro"/>
</dbReference>
<dbReference type="OMA" id="VDNHDNE"/>
<feature type="chain" id="PRO_5001546043" description="Alpha-amylase" evidence="14">
    <location>
        <begin position="18"/>
        <end position="331"/>
    </location>
</feature>
<keyword evidence="14" id="KW-0732">Signal</keyword>
<dbReference type="CDD" id="cd11317">
    <property type="entry name" value="AmyAc_bac_euk_AmyA"/>
    <property type="match status" value="1"/>
</dbReference>
<dbReference type="PANTHER" id="PTHR43447">
    <property type="entry name" value="ALPHA-AMYLASE"/>
    <property type="match status" value="1"/>
</dbReference>
<evidence type="ECO:0000256" key="1">
    <source>
        <dbReference type="ARBA" id="ARBA00000548"/>
    </source>
</evidence>
<evidence type="ECO:0000256" key="13">
    <source>
        <dbReference type="RuleBase" id="RU361134"/>
    </source>
</evidence>
<evidence type="ECO:0000256" key="10">
    <source>
        <dbReference type="ARBA" id="ARBA00023277"/>
    </source>
</evidence>
<dbReference type="InterPro" id="IPR017853">
    <property type="entry name" value="GH"/>
</dbReference>
<dbReference type="STRING" id="2015173.A0A026WRZ5"/>
<dbReference type="SMART" id="SM00642">
    <property type="entry name" value="Aamy"/>
    <property type="match status" value="1"/>
</dbReference>
<dbReference type="InterPro" id="IPR006047">
    <property type="entry name" value="GH13_cat_dom"/>
</dbReference>
<evidence type="ECO:0000256" key="4">
    <source>
        <dbReference type="ARBA" id="ARBA00008061"/>
    </source>
</evidence>
<dbReference type="SUPFAM" id="SSF51445">
    <property type="entry name" value="(Trans)glycosidases"/>
    <property type="match status" value="1"/>
</dbReference>
<organism evidence="16 17">
    <name type="scientific">Ooceraea biroi</name>
    <name type="common">Clonal raider ant</name>
    <name type="synonym">Cerapachys biroi</name>
    <dbReference type="NCBI Taxonomy" id="2015173"/>
    <lineage>
        <taxon>Eukaryota</taxon>
        <taxon>Metazoa</taxon>
        <taxon>Ecdysozoa</taxon>
        <taxon>Arthropoda</taxon>
        <taxon>Hexapoda</taxon>
        <taxon>Insecta</taxon>
        <taxon>Pterygota</taxon>
        <taxon>Neoptera</taxon>
        <taxon>Endopterygota</taxon>
        <taxon>Hymenoptera</taxon>
        <taxon>Apocrita</taxon>
        <taxon>Aculeata</taxon>
        <taxon>Formicoidea</taxon>
        <taxon>Formicidae</taxon>
        <taxon>Dorylinae</taxon>
        <taxon>Ooceraea</taxon>
    </lineage>
</organism>
<evidence type="ECO:0000256" key="3">
    <source>
        <dbReference type="ARBA" id="ARBA00001923"/>
    </source>
</evidence>
<evidence type="ECO:0000256" key="6">
    <source>
        <dbReference type="ARBA" id="ARBA00012595"/>
    </source>
</evidence>
<protein>
    <recommendedName>
        <fullName evidence="6 13">Alpha-amylase</fullName>
        <ecNumber evidence="6 13">3.2.1.1</ecNumber>
    </recommendedName>
</protein>
<dbReference type="Gene3D" id="3.20.20.80">
    <property type="entry name" value="Glycosidases"/>
    <property type="match status" value="3"/>
</dbReference>
<dbReference type="EC" id="3.2.1.1" evidence="6 13"/>
<dbReference type="PRINTS" id="PR00110">
    <property type="entry name" value="ALPHAAMYLASE"/>
</dbReference>
<feature type="signal peptide" evidence="14">
    <location>
        <begin position="1"/>
        <end position="17"/>
    </location>
</feature>
<evidence type="ECO:0000256" key="2">
    <source>
        <dbReference type="ARBA" id="ARBA00001913"/>
    </source>
</evidence>
<proteinExistence type="inferred from homology"/>
<reference evidence="16 17" key="1">
    <citation type="journal article" date="2014" name="Curr. Biol.">
        <title>The genome of the clonal raider ant Cerapachys biroi.</title>
        <authorList>
            <person name="Oxley P.R."/>
            <person name="Ji L."/>
            <person name="Fetter-Pruneda I."/>
            <person name="McKenzie S.K."/>
            <person name="Li C."/>
            <person name="Hu H."/>
            <person name="Zhang G."/>
            <person name="Kronauer D.J."/>
        </authorList>
    </citation>
    <scope>NUCLEOTIDE SEQUENCE [LARGE SCALE GENOMIC DNA]</scope>
</reference>
<evidence type="ECO:0000313" key="17">
    <source>
        <dbReference type="Proteomes" id="UP000053097"/>
    </source>
</evidence>
<keyword evidence="10 13" id="KW-0119">Carbohydrate metabolism</keyword>
<keyword evidence="11 13" id="KW-0326">Glycosidase</keyword>
<evidence type="ECO:0000256" key="5">
    <source>
        <dbReference type="ARBA" id="ARBA00011245"/>
    </source>
</evidence>
<evidence type="ECO:0000256" key="12">
    <source>
        <dbReference type="RuleBase" id="RU003615"/>
    </source>
</evidence>
<evidence type="ECO:0000313" key="16">
    <source>
        <dbReference type="EMBL" id="EZA58797.1"/>
    </source>
</evidence>
<evidence type="ECO:0000256" key="9">
    <source>
        <dbReference type="ARBA" id="ARBA00023214"/>
    </source>
</evidence>
<accession>A0A026WRZ5</accession>
<feature type="domain" description="Glycosyl hydrolase family 13 catalytic" evidence="15">
    <location>
        <begin position="28"/>
        <end position="331"/>
    </location>
</feature>
<dbReference type="EMBL" id="KK107119">
    <property type="protein sequence ID" value="EZA58797.1"/>
    <property type="molecule type" value="Genomic_DNA"/>
</dbReference>
<dbReference type="GO" id="GO:0004556">
    <property type="term" value="F:alpha-amylase activity"/>
    <property type="evidence" value="ECO:0007669"/>
    <property type="project" value="UniProtKB-UniRule"/>
</dbReference>
<evidence type="ECO:0000259" key="15">
    <source>
        <dbReference type="SMART" id="SM00642"/>
    </source>
</evidence>
<evidence type="ECO:0000256" key="14">
    <source>
        <dbReference type="SAM" id="SignalP"/>
    </source>
</evidence>
<name>A0A026WRZ5_OOCBI</name>
<keyword evidence="7 13" id="KW-0378">Hydrolase</keyword>
<gene>
    <name evidence="16" type="ORF">X777_14966</name>
</gene>
<keyword evidence="8" id="KW-1015">Disulfide bond</keyword>
<evidence type="ECO:0000256" key="11">
    <source>
        <dbReference type="ARBA" id="ARBA00023295"/>
    </source>
</evidence>
<dbReference type="AlphaFoldDB" id="A0A026WRZ5"/>
<comment type="cofactor">
    <cofactor evidence="3">
        <name>chloride</name>
        <dbReference type="ChEBI" id="CHEBI:17996"/>
    </cofactor>
</comment>
<comment type="subunit">
    <text evidence="5">Monomer.</text>
</comment>
<sequence>MSFVVFSFTCLLVIALAQKDPHYVDDRTTMVHLFEWKFNDIAKECEDFLGPMGYGGVQVSPINENLVIKNRPWCNKVGVRIYVDVVVNHMTADVQPAYGTGGASAKPRDFSYPAIPYSSQDFHVPPCAIQNYNNATEVRNCELSGLHDLDQSKEHVRNKIVEFLNNVIDLGVAGFRIDAAKHMWPQVIDIGGEAVNKYEYNGIANVIEFQYGIVLGSMFRGQDQLTRLQNFNDSNVWRLLPSDDALTMIDNHDNQRGHGAGGSTILTYKDPKPYKIAVAFMLAFPYGHPRVMSSYAFSDPSQGPSASSDGSIISPEISNCQCTNGWICEHR</sequence>
<comment type="catalytic activity">
    <reaction evidence="1 13">
        <text>Endohydrolysis of (1-&gt;4)-alpha-D-glucosidic linkages in polysaccharides containing three or more (1-&gt;4)-alpha-linked D-glucose units.</text>
        <dbReference type="EC" id="3.2.1.1"/>
    </reaction>
</comment>
<dbReference type="InterPro" id="IPR006046">
    <property type="entry name" value="Alpha_amylase"/>
</dbReference>
<comment type="cofactor">
    <cofactor evidence="2">
        <name>Ca(2+)</name>
        <dbReference type="ChEBI" id="CHEBI:29108"/>
    </cofactor>
</comment>
<dbReference type="Pfam" id="PF00128">
    <property type="entry name" value="Alpha-amylase"/>
    <property type="match status" value="1"/>
</dbReference>
<dbReference type="OrthoDB" id="550577at2759"/>
<dbReference type="GO" id="GO:0005975">
    <property type="term" value="P:carbohydrate metabolic process"/>
    <property type="evidence" value="ECO:0007669"/>
    <property type="project" value="InterPro"/>
</dbReference>
<dbReference type="Proteomes" id="UP000053097">
    <property type="component" value="Unassembled WGS sequence"/>
</dbReference>
<evidence type="ECO:0000256" key="7">
    <source>
        <dbReference type="ARBA" id="ARBA00022801"/>
    </source>
</evidence>
<evidence type="ECO:0000256" key="8">
    <source>
        <dbReference type="ARBA" id="ARBA00023157"/>
    </source>
</evidence>